<organism evidence="4 5">
    <name type="scientific">Cadophora malorum</name>
    <dbReference type="NCBI Taxonomy" id="108018"/>
    <lineage>
        <taxon>Eukaryota</taxon>
        <taxon>Fungi</taxon>
        <taxon>Dikarya</taxon>
        <taxon>Ascomycota</taxon>
        <taxon>Pezizomycotina</taxon>
        <taxon>Leotiomycetes</taxon>
        <taxon>Helotiales</taxon>
        <taxon>Ploettnerulaceae</taxon>
        <taxon>Cadophora</taxon>
    </lineage>
</organism>
<reference evidence="4" key="1">
    <citation type="submission" date="2021-02" db="EMBL/GenBank/DDBJ databases">
        <title>Genome sequence Cadophora malorum strain M34.</title>
        <authorList>
            <person name="Stefanovic E."/>
            <person name="Vu D."/>
            <person name="Scully C."/>
            <person name="Dijksterhuis J."/>
            <person name="Roader J."/>
            <person name="Houbraken J."/>
        </authorList>
    </citation>
    <scope>NUCLEOTIDE SEQUENCE</scope>
    <source>
        <strain evidence="4">M34</strain>
    </source>
</reference>
<dbReference type="Pfam" id="PF11001">
    <property type="entry name" value="AFUB_07903_YDR124W_hel"/>
    <property type="match status" value="1"/>
</dbReference>
<dbReference type="GO" id="GO:0006508">
    <property type="term" value="P:proteolysis"/>
    <property type="evidence" value="ECO:0007669"/>
    <property type="project" value="InterPro"/>
</dbReference>
<dbReference type="PANTHER" id="PTHR36102">
    <property type="entry name" value="CHROMOSOME 10, WHOLE GENOME SHOTGUN SEQUENCE"/>
    <property type="match status" value="1"/>
</dbReference>
<dbReference type="InterPro" id="IPR011600">
    <property type="entry name" value="Pept_C14_caspase"/>
</dbReference>
<feature type="domain" description="Peptidase C14 caspase" evidence="2">
    <location>
        <begin position="111"/>
        <end position="271"/>
    </location>
</feature>
<evidence type="ECO:0000256" key="1">
    <source>
        <dbReference type="SAM" id="MobiDB-lite"/>
    </source>
</evidence>
<dbReference type="GO" id="GO:0004197">
    <property type="term" value="F:cysteine-type endopeptidase activity"/>
    <property type="evidence" value="ECO:0007669"/>
    <property type="project" value="InterPro"/>
</dbReference>
<dbReference type="PANTHER" id="PTHR36102:SF1">
    <property type="entry name" value="YDR124W-LIKE HELICAL BUNDLE DOMAIN-CONTAINING PROTEIN"/>
    <property type="match status" value="1"/>
</dbReference>
<evidence type="ECO:0000313" key="4">
    <source>
        <dbReference type="EMBL" id="KAG4411766.1"/>
    </source>
</evidence>
<dbReference type="EMBL" id="JAFJYH010000442">
    <property type="protein sequence ID" value="KAG4411766.1"/>
    <property type="molecule type" value="Genomic_DNA"/>
</dbReference>
<sequence>MDPPFIKLYPNQRHGSKSSSDSSDGFSLQGSLSGSQSTAQSTPPGSPPTESGTHNTSRARYHMKDIGEFAEVLEISANRALPNRGLTRYKEVQVLLLRWEEDELEVEWELNDLAKVFGDYGFTTETWLIPTKSPLRKMMAKALEFIDDYESPDTLLIVYYGGHAKINEARQSTWSCTRNMSYSSFEWNACQSLFEQSTSDTLFLFDCCSAAAAASSVPSRTSAITETIAACGWETWAPEPGRHSFTNALIEVLEEWIDRRSFSAAMLHSEVLSVLKATRPKKRLEISKTPIYIVTTSNPKTCSIEICKRSQGSMSQSYVQSESCNPDQSSTQVSATEPAEPEDKFDLSSLVATLPDNTFALPHVIMSVALETDQMLDVNAFEQWMKNFPAVARYAKVQGVYQSYSILVLLSVPVVVWNLLPENSACNFVGYAKSDNLFTPNTHSNQPVAISSLNGVEPMKRRLAEMSLDSVNITTPAFKFNPPVTPEFRWPSLDPSMLTPRTSRETSPLAINYAQSPISSSRPGLQAALTQSLGISPDHWALTVQHNTGEIKHFTSSSLTPYCDEILTTKFTKRFKRYTERAEGPKPQQVEYNSGYYSEESSTSLRPQSRVGYHDWDSDESGEFISAQKRRRRQPHWNSDSEESEEELFAPLPSGKQKPTTLRIGNDKELEKFYQARFTELQSTPCKILAKAFVKVVEPRKQSRYPYSKGQINAPPWWPALSGNNSVRHKDPDHLFKQERIQLLIHILRMSVEPVASQHPSFQDQDLSVQKLEGISYEALSPWFKDPENPENMFRAPLIRELFKVARYEERYKNGEIDADTKISVMYLGSLEEESGEDEDITTTPATDLPASHELDIGTPGSARYEATLRWES</sequence>
<dbReference type="InterPro" id="IPR047092">
    <property type="entry name" value="AFUB_07903/YDR124W-like_hel"/>
</dbReference>
<feature type="compositionally biased region" description="Polar residues" evidence="1">
    <location>
        <begin position="318"/>
        <end position="335"/>
    </location>
</feature>
<dbReference type="Proteomes" id="UP000664132">
    <property type="component" value="Unassembled WGS sequence"/>
</dbReference>
<feature type="region of interest" description="Disordered" evidence="1">
    <location>
        <begin position="318"/>
        <end position="339"/>
    </location>
</feature>
<proteinExistence type="predicted"/>
<feature type="region of interest" description="Disordered" evidence="1">
    <location>
        <begin position="833"/>
        <end position="861"/>
    </location>
</feature>
<feature type="region of interest" description="Disordered" evidence="1">
    <location>
        <begin position="1"/>
        <end position="56"/>
    </location>
</feature>
<name>A0A8H7T2G0_9HELO</name>
<evidence type="ECO:0000313" key="5">
    <source>
        <dbReference type="Proteomes" id="UP000664132"/>
    </source>
</evidence>
<accession>A0A8H7T2G0</accession>
<evidence type="ECO:0000259" key="3">
    <source>
        <dbReference type="Pfam" id="PF11001"/>
    </source>
</evidence>
<dbReference type="OrthoDB" id="4760831at2759"/>
<feature type="compositionally biased region" description="Low complexity" evidence="1">
    <location>
        <begin position="591"/>
        <end position="604"/>
    </location>
</feature>
<keyword evidence="5" id="KW-1185">Reference proteome</keyword>
<dbReference type="InterPro" id="IPR021264">
    <property type="entry name" value="AFUB_079030/YDR124W-like"/>
</dbReference>
<protein>
    <submittedName>
        <fullName evidence="4">Uncharacterized protein</fullName>
    </submittedName>
</protein>
<gene>
    <name evidence="4" type="ORF">IFR04_015104</name>
</gene>
<feature type="compositionally biased region" description="Low complexity" evidence="1">
    <location>
        <begin position="17"/>
        <end position="53"/>
    </location>
</feature>
<feature type="region of interest" description="Disordered" evidence="1">
    <location>
        <begin position="579"/>
        <end position="662"/>
    </location>
</feature>
<dbReference type="Pfam" id="PF00656">
    <property type="entry name" value="Peptidase_C14"/>
    <property type="match status" value="1"/>
</dbReference>
<feature type="domain" description="Subtelomeric hrmA-associated cluster protein AFUB-079030/YDR124W-like helical bundle" evidence="3">
    <location>
        <begin position="663"/>
        <end position="807"/>
    </location>
</feature>
<dbReference type="AlphaFoldDB" id="A0A8H7T2G0"/>
<evidence type="ECO:0000259" key="2">
    <source>
        <dbReference type="Pfam" id="PF00656"/>
    </source>
</evidence>
<comment type="caution">
    <text evidence="4">The sequence shown here is derived from an EMBL/GenBank/DDBJ whole genome shotgun (WGS) entry which is preliminary data.</text>
</comment>